<dbReference type="Proteomes" id="UP001186944">
    <property type="component" value="Unassembled WGS sequence"/>
</dbReference>
<name>A0AA88YEF3_PINIB</name>
<dbReference type="InterPro" id="IPR008979">
    <property type="entry name" value="Galactose-bd-like_sf"/>
</dbReference>
<feature type="region of interest" description="Disordered" evidence="1">
    <location>
        <begin position="546"/>
        <end position="566"/>
    </location>
</feature>
<reference evidence="3" key="1">
    <citation type="submission" date="2019-08" db="EMBL/GenBank/DDBJ databases">
        <title>The improved chromosome-level genome for the pearl oyster Pinctada fucata martensii using PacBio sequencing and Hi-C.</title>
        <authorList>
            <person name="Zheng Z."/>
        </authorList>
    </citation>
    <scope>NUCLEOTIDE SEQUENCE</scope>
    <source>
        <strain evidence="3">ZZ-2019</strain>
        <tissue evidence="3">Adductor muscle</tissue>
    </source>
</reference>
<keyword evidence="2" id="KW-1133">Transmembrane helix</keyword>
<evidence type="ECO:0000256" key="2">
    <source>
        <dbReference type="SAM" id="Phobius"/>
    </source>
</evidence>
<feature type="compositionally biased region" description="Polar residues" evidence="1">
    <location>
        <begin position="546"/>
        <end position="562"/>
    </location>
</feature>
<dbReference type="EMBL" id="VSWD01000005">
    <property type="protein sequence ID" value="KAK3103480.1"/>
    <property type="molecule type" value="Genomic_DNA"/>
</dbReference>
<dbReference type="Gene3D" id="2.60.120.260">
    <property type="entry name" value="Galactose-binding domain-like"/>
    <property type="match status" value="2"/>
</dbReference>
<evidence type="ECO:0000313" key="3">
    <source>
        <dbReference type="EMBL" id="KAK3103480.1"/>
    </source>
</evidence>
<keyword evidence="4" id="KW-1185">Reference proteome</keyword>
<dbReference type="PANTHER" id="PTHR16897">
    <property type="entry name" value="OS10G0105400 PROTEIN"/>
    <property type="match status" value="1"/>
</dbReference>
<gene>
    <name evidence="3" type="ORF">FSP39_019545</name>
</gene>
<dbReference type="AlphaFoldDB" id="A0AA88YEF3"/>
<comment type="caution">
    <text evidence="3">The sequence shown here is derived from an EMBL/GenBank/DDBJ whole genome shotgun (WGS) entry which is preliminary data.</text>
</comment>
<dbReference type="SUPFAM" id="SSF49785">
    <property type="entry name" value="Galactose-binding domain-like"/>
    <property type="match status" value="1"/>
</dbReference>
<proteinExistence type="predicted"/>
<accession>A0AA88YEF3</accession>
<evidence type="ECO:0000313" key="4">
    <source>
        <dbReference type="Proteomes" id="UP001186944"/>
    </source>
</evidence>
<keyword evidence="2" id="KW-0472">Membrane</keyword>
<organism evidence="3 4">
    <name type="scientific">Pinctada imbricata</name>
    <name type="common">Atlantic pearl-oyster</name>
    <name type="synonym">Pinctada martensii</name>
    <dbReference type="NCBI Taxonomy" id="66713"/>
    <lineage>
        <taxon>Eukaryota</taxon>
        <taxon>Metazoa</taxon>
        <taxon>Spiralia</taxon>
        <taxon>Lophotrochozoa</taxon>
        <taxon>Mollusca</taxon>
        <taxon>Bivalvia</taxon>
        <taxon>Autobranchia</taxon>
        <taxon>Pteriomorphia</taxon>
        <taxon>Pterioida</taxon>
        <taxon>Pterioidea</taxon>
        <taxon>Pteriidae</taxon>
        <taxon>Pinctada</taxon>
    </lineage>
</organism>
<feature type="transmembrane region" description="Helical" evidence="2">
    <location>
        <begin position="1078"/>
        <end position="1099"/>
    </location>
</feature>
<evidence type="ECO:0000256" key="1">
    <source>
        <dbReference type="SAM" id="MobiDB-lite"/>
    </source>
</evidence>
<dbReference type="PANTHER" id="PTHR16897:SF2">
    <property type="entry name" value="OS03G0226600 PROTEIN"/>
    <property type="match status" value="1"/>
</dbReference>
<sequence>MLKVLEPCLPCYYSCSVLNCDPLCNADVNEVKTFTLNGIDLPPKQLVTNSTGHSYYEVNTYYLTVRATLGSGAEVTASSDGFYIDDTPPVFDLDIMEGDFYVDVNQGPLTPVRFSSSNSTIKAFWSCEDTESEIIEYLWAIGTSPGSEDVQLFTSTGKTASGTNSSFEGLLTHESVFYVSVICKNGAGNQARFNDTKGLTILLLSPNASAVATSVAGSADFPQPVVPADAKIGTDPTSLGFSFTILDDESVDRYDMCLGSSENLDDIFPCTWVGYNESGEVKIMDGAIYVNGKVLSRLSEVKAFDPNQTDADRAAPENNVFRMEPGRTVFLTMRVCNKAVLCSNKSLGTLTMASQGAVFKKSEGGAAIDAIVQIPDGGGRKRRTAQSVEILTPRLADGQALLVEPLTEQEMNTTFGSASSTNFQPYIVNPSTTTDLTERLLYKRIKGYSYSFTVVPVGHLSMPGPMSISFSDSIGPVKTGLRNMLLHLNPGQQKWEITSRLCTELDTALREVWDNQTSTMTVKVCDTWRDPNAAPTPIVTVVELTTPSTNSTGNDTSVNDTDFSNDRRRRAVDSGEYYHSETQFIVATVDAEVYNSPPELNVSAYVTMQEDQGTLVYQLVSVDEEGDPAYYRLDNTSTISLGTANISESGLLMFTPCSGCFGNTSIDIEIYELQTDPDIPPASSIATIYVNITEINDPPVAFLARDGVYLLENDVTEPVALVIEQMTDIYWLIGAYDQEGDQITMYMEHPTTGNITIQSNTTTTPNFTHCANTSLISGDRATLMPCDSRFTTFPLSADQMSWLIISFSYMSETYGNDTFKIYFKDSRNALSYTVTVKLLIASSACISDGNCDNLVKDKSPVSYFPIPYAGSPDYPMDGDDTTCFITYKSPTSYFIINMEKRQSVDAISLVFRPQHAYRFTPFTLYLSNTANYQDGTICYEYTDQSKLPKEADIYSCVGSGQYVIMRVDRSGVIPPNWRPDDPYASMSLCEISVSSPSGGGYSARANLAVAEGVKAPYVSLARYIGSPVLITDEDVDTCYITYSTKQSAELVLNLGSSQAIKRVRIVFRPFHSYCLAPFWLYLSYTASLTYTYGVTFIIVDSYRLAPFWLYLSNTPNYPEGNLCYKWEDTNTIPAQDGTYACEGTAQYVILRVDRSGSLPQAWRNDDPRTSLSLCEFEVLNY</sequence>
<keyword evidence="2" id="KW-0812">Transmembrane</keyword>
<protein>
    <submittedName>
        <fullName evidence="3">Uncharacterized protein</fullName>
    </submittedName>
</protein>